<dbReference type="Pfam" id="PF00356">
    <property type="entry name" value="LacI"/>
    <property type="match status" value="1"/>
</dbReference>
<dbReference type="Proteomes" id="UP000199427">
    <property type="component" value="Unassembled WGS sequence"/>
</dbReference>
<evidence type="ECO:0000259" key="4">
    <source>
        <dbReference type="PROSITE" id="PS50932"/>
    </source>
</evidence>
<proteinExistence type="predicted"/>
<dbReference type="RefSeq" id="WP_091772808.1">
    <property type="nucleotide sequence ID" value="NZ_FOES01000005.1"/>
</dbReference>
<reference evidence="6 7" key="1">
    <citation type="submission" date="2016-10" db="EMBL/GenBank/DDBJ databases">
        <authorList>
            <person name="de Groot N.N."/>
        </authorList>
    </citation>
    <scope>NUCLEOTIDE SEQUENCE [LARGE SCALE GENOMIC DNA]</scope>
    <source>
        <strain evidence="6 7">DSM 21633</strain>
    </source>
</reference>
<evidence type="ECO:0000259" key="5">
    <source>
        <dbReference type="PROSITE" id="PS50943"/>
    </source>
</evidence>
<dbReference type="EMBL" id="FOES01000005">
    <property type="protein sequence ID" value="SEQ01095.1"/>
    <property type="molecule type" value="Genomic_DNA"/>
</dbReference>
<dbReference type="PANTHER" id="PTHR30146:SF109">
    <property type="entry name" value="HTH-TYPE TRANSCRIPTIONAL REGULATOR GALS"/>
    <property type="match status" value="1"/>
</dbReference>
<dbReference type="CDD" id="cd01392">
    <property type="entry name" value="HTH_LacI"/>
    <property type="match status" value="1"/>
</dbReference>
<dbReference type="InterPro" id="IPR046335">
    <property type="entry name" value="LacI/GalR-like_sensor"/>
</dbReference>
<dbReference type="GO" id="GO:0000976">
    <property type="term" value="F:transcription cis-regulatory region binding"/>
    <property type="evidence" value="ECO:0007669"/>
    <property type="project" value="TreeGrafter"/>
</dbReference>
<dbReference type="PRINTS" id="PR00036">
    <property type="entry name" value="HTHLACI"/>
</dbReference>
<dbReference type="CDD" id="cd06267">
    <property type="entry name" value="PBP1_LacI_sugar_binding-like"/>
    <property type="match status" value="1"/>
</dbReference>
<dbReference type="InterPro" id="IPR028082">
    <property type="entry name" value="Peripla_BP_I"/>
</dbReference>
<protein>
    <submittedName>
        <fullName evidence="6">Transcriptional regulator, LacI family</fullName>
    </submittedName>
</protein>
<evidence type="ECO:0000256" key="3">
    <source>
        <dbReference type="ARBA" id="ARBA00023163"/>
    </source>
</evidence>
<feature type="domain" description="HTH lacI-type" evidence="4">
    <location>
        <begin position="2"/>
        <end position="56"/>
    </location>
</feature>
<dbReference type="STRING" id="571933.SAMN05216362_10581"/>
<dbReference type="SMART" id="SM00354">
    <property type="entry name" value="HTH_LACI"/>
    <property type="match status" value="1"/>
</dbReference>
<sequence>MVSSKDVAKFAGVSQSTVSRVLNNPRLVDAKTFEKVTKAMKELNYRPNSIARSLVKQQTQSIALISGPLHNPFFVETTTSIVNYSKERGYNVNVHFENFGDNMAVYQDVLNQKVDGIILSSILYEDPIYEELIKSEVPFIMFNRKHKKNGHYVEMDNVQAGRIATEHLLSLNHRKIVWIGGPLSMTTFKGRFDGFKEVMLEKGIEVSDHNCKTTDTSKSDIKKVLQEVLAVKERPTAIFAATDSIAIYLIDLLIEKGYRVPDDISVIGVDNIALSQHNSFQLTTVGMEEEKDLGRIAIEHLIEIINEAPADFINKTYKNKLYNRSTTKKI</sequence>
<dbReference type="Gene3D" id="3.40.50.2300">
    <property type="match status" value="2"/>
</dbReference>
<gene>
    <name evidence="6" type="ORF">SAMN05216362_10581</name>
</gene>
<evidence type="ECO:0000313" key="6">
    <source>
        <dbReference type="EMBL" id="SEQ01095.1"/>
    </source>
</evidence>
<keyword evidence="2" id="KW-0238">DNA-binding</keyword>
<dbReference type="InterPro" id="IPR001387">
    <property type="entry name" value="Cro/C1-type_HTH"/>
</dbReference>
<evidence type="ECO:0000256" key="2">
    <source>
        <dbReference type="ARBA" id="ARBA00023125"/>
    </source>
</evidence>
<dbReference type="SUPFAM" id="SSF47413">
    <property type="entry name" value="lambda repressor-like DNA-binding domains"/>
    <property type="match status" value="1"/>
</dbReference>
<evidence type="ECO:0000256" key="1">
    <source>
        <dbReference type="ARBA" id="ARBA00023015"/>
    </source>
</evidence>
<dbReference type="Pfam" id="PF13377">
    <property type="entry name" value="Peripla_BP_3"/>
    <property type="match status" value="1"/>
</dbReference>
<dbReference type="GO" id="GO:0003700">
    <property type="term" value="F:DNA-binding transcription factor activity"/>
    <property type="evidence" value="ECO:0007669"/>
    <property type="project" value="TreeGrafter"/>
</dbReference>
<dbReference type="AlphaFoldDB" id="A0A1H9CIS6"/>
<dbReference type="PANTHER" id="PTHR30146">
    <property type="entry name" value="LACI-RELATED TRANSCRIPTIONAL REPRESSOR"/>
    <property type="match status" value="1"/>
</dbReference>
<keyword evidence="1" id="KW-0805">Transcription regulation</keyword>
<keyword evidence="7" id="KW-1185">Reference proteome</keyword>
<dbReference type="OrthoDB" id="9796186at2"/>
<name>A0A1H9CIS6_9BACI</name>
<feature type="domain" description="HTH cro/C1-type" evidence="5">
    <location>
        <begin position="5"/>
        <end position="46"/>
    </location>
</feature>
<dbReference type="InterPro" id="IPR010982">
    <property type="entry name" value="Lambda_DNA-bd_dom_sf"/>
</dbReference>
<organism evidence="6 7">
    <name type="scientific">Piscibacillus halophilus</name>
    <dbReference type="NCBI Taxonomy" id="571933"/>
    <lineage>
        <taxon>Bacteria</taxon>
        <taxon>Bacillati</taxon>
        <taxon>Bacillota</taxon>
        <taxon>Bacilli</taxon>
        <taxon>Bacillales</taxon>
        <taxon>Bacillaceae</taxon>
        <taxon>Piscibacillus</taxon>
    </lineage>
</organism>
<keyword evidence="3" id="KW-0804">Transcription</keyword>
<dbReference type="SUPFAM" id="SSF53822">
    <property type="entry name" value="Periplasmic binding protein-like I"/>
    <property type="match status" value="1"/>
</dbReference>
<accession>A0A1H9CIS6</accession>
<dbReference type="PROSITE" id="PS50943">
    <property type="entry name" value="HTH_CROC1"/>
    <property type="match status" value="1"/>
</dbReference>
<dbReference type="Gene3D" id="1.10.260.40">
    <property type="entry name" value="lambda repressor-like DNA-binding domains"/>
    <property type="match status" value="1"/>
</dbReference>
<evidence type="ECO:0000313" key="7">
    <source>
        <dbReference type="Proteomes" id="UP000199427"/>
    </source>
</evidence>
<dbReference type="InterPro" id="IPR000843">
    <property type="entry name" value="HTH_LacI"/>
</dbReference>
<dbReference type="PROSITE" id="PS50932">
    <property type="entry name" value="HTH_LACI_2"/>
    <property type="match status" value="1"/>
</dbReference>